<gene>
    <name evidence="1" type="ordered locus">ABO_1532</name>
</gene>
<accession>Q0VPB8</accession>
<evidence type="ECO:0000313" key="2">
    <source>
        <dbReference type="Proteomes" id="UP000008871"/>
    </source>
</evidence>
<dbReference type="EMBL" id="AM286690">
    <property type="protein sequence ID" value="CAL16980.1"/>
    <property type="molecule type" value="Genomic_DNA"/>
</dbReference>
<dbReference type="HOGENOM" id="CLU_049139_0_0_6"/>
<evidence type="ECO:0000313" key="1">
    <source>
        <dbReference type="EMBL" id="CAL16980.1"/>
    </source>
</evidence>
<organism evidence="1 2">
    <name type="scientific">Alcanivorax borkumensis (strain ATCC 700651 / DSM 11573 / NCIMB 13689 / SK2)</name>
    <dbReference type="NCBI Taxonomy" id="393595"/>
    <lineage>
        <taxon>Bacteria</taxon>
        <taxon>Pseudomonadati</taxon>
        <taxon>Pseudomonadota</taxon>
        <taxon>Gammaproteobacteria</taxon>
        <taxon>Oceanospirillales</taxon>
        <taxon>Alcanivoracaceae</taxon>
        <taxon>Alcanivorax</taxon>
    </lineage>
</organism>
<reference evidence="1 2" key="1">
    <citation type="journal article" date="2006" name="Nat. Biotechnol.">
        <title>Genome sequence of the ubiquitous hydrocarbon-degrading marine bacterium Alcanivorax borkumensis.</title>
        <authorList>
            <person name="Schneiker S."/>
            <person name="Martins dos Santos V.A.P."/>
            <person name="Bartels D."/>
            <person name="Bekel T."/>
            <person name="Brecht M."/>
            <person name="Buhrmester J."/>
            <person name="Chernikova T.N."/>
            <person name="Denaro R."/>
            <person name="Ferrer M."/>
            <person name="Gertler C."/>
            <person name="Goesmann A."/>
            <person name="Golyshina O.V."/>
            <person name="Kaminski F."/>
            <person name="Khachane A.N."/>
            <person name="Lang S."/>
            <person name="Linke B."/>
            <person name="McHardy A.C."/>
            <person name="Meyer F."/>
            <person name="Nechitaylo T."/>
            <person name="Puehler A."/>
            <person name="Regenhardt D."/>
            <person name="Rupp O."/>
            <person name="Sabirova J.S."/>
            <person name="Selbitschka W."/>
            <person name="Yakimov M.M."/>
            <person name="Timmis K.N."/>
            <person name="Vorhoelter F.-J."/>
            <person name="Weidner S."/>
            <person name="Kaiser O."/>
            <person name="Golyshin P.N."/>
        </authorList>
    </citation>
    <scope>NUCLEOTIDE SEQUENCE [LARGE SCALE GENOMIC DNA]</scope>
    <source>
        <strain evidence="2">ATCC 700651 / DSM 11573 / NCIMB 13689 / SK2</strain>
    </source>
</reference>
<evidence type="ECO:0008006" key="3">
    <source>
        <dbReference type="Google" id="ProtNLM"/>
    </source>
</evidence>
<dbReference type="Proteomes" id="UP000008871">
    <property type="component" value="Chromosome"/>
</dbReference>
<dbReference type="STRING" id="393595.ABO_1532"/>
<dbReference type="eggNOG" id="COG4313">
    <property type="taxonomic scope" value="Bacteria"/>
</dbReference>
<name>Q0VPB8_ALCBS</name>
<dbReference type="Pfam" id="PF13557">
    <property type="entry name" value="Phenol_MetA_deg"/>
    <property type="match status" value="1"/>
</dbReference>
<protein>
    <recommendedName>
        <fullName evidence="3">Transporter</fullName>
    </recommendedName>
</protein>
<sequence length="423" mass="46510">MLLSAGRAVRQANTVRDTVTTAVKKPKKRKQMIPFKVKPFLEMGVAFCRIGIYGLARILARLIQYWGKTMSRFAYSAVALSFLAASPVAFAHYEGARPDSHAPISVMGDHTHSKGEWMLSYRYMGMGMSGAKSGSDSLSTDEAFGEIPGMGAMNMKALPYDMTMHMHMLGAMYAPTDNLTLMAMLPYSTNEMTTKTRMTMMGTTTQDEFDTETSGIGDASIGGLYKFYDENGYRLHLNLMLGLPTGSIEEEDYIPMAGQDLQLPYPMQLGSGSYEIRPGLTLNKQYDSWSWGAQVSAKIALDENDQDYKLGSRKYLTAWAAKPLSPWASVSLAAYKSWWTGIHGAAKDLTISPMMNPAADPDVKGGQRLEIGVGLNLLGKNGALKGHRLAMEYKAPVHESLHGPQMETDYTFTVGWQKAFGGK</sequence>
<dbReference type="InterPro" id="IPR025737">
    <property type="entry name" value="FApF"/>
</dbReference>
<dbReference type="AlphaFoldDB" id="Q0VPB8"/>
<proteinExistence type="predicted"/>
<dbReference type="KEGG" id="abo:ABO_1532"/>
<keyword evidence="2" id="KW-1185">Reference proteome</keyword>